<keyword evidence="2" id="KW-0456">Lyase</keyword>
<evidence type="ECO:0000313" key="6">
    <source>
        <dbReference type="Proteomes" id="UP001595455"/>
    </source>
</evidence>
<comment type="caution">
    <text evidence="4">The sequence shown here is derived from an EMBL/GenBank/DDBJ whole genome shotgun (WGS) entry which is preliminary data.</text>
</comment>
<comment type="similarity">
    <text evidence="1">Belongs to the enoyl-CoA hydratase/isomerase family.</text>
</comment>
<sequence length="266" mass="29578">MTYQTIKLEYFDEVALLKFTRTSVMNSLSIEMVKEVLDAFTAIRENSAIGALVISGEGKAFCTGAELNPEFFMGIDGKSPAESLDYHMQYYFNQWIEQLENFPIPVIIAMNGVAAGAGVGIALAGDITLAAEEAYFILTFAPKLGLIPDMGTSWFLPRLIGTARTKAITLLGEKVSATQAEQWGLIWKTIPKNELLDEALKIAKKLASLPPHIAQHIRNTYSSANENTLTQQLNYEKDLQCQLIQTPAFMEGIMAFTERREPVFKR</sequence>
<accession>A0A371YVK4</accession>
<evidence type="ECO:0000313" key="4">
    <source>
        <dbReference type="EMBL" id="RFC85505.1"/>
    </source>
</evidence>
<dbReference type="PANTHER" id="PTHR11941:SF133">
    <property type="entry name" value="1,2-EPOXYPHENYLACETYL-COA ISOMERASE"/>
    <property type="match status" value="1"/>
</dbReference>
<dbReference type="Proteomes" id="UP000240957">
    <property type="component" value="Unassembled WGS sequence"/>
</dbReference>
<dbReference type="PANTHER" id="PTHR11941">
    <property type="entry name" value="ENOYL-COA HYDRATASE-RELATED"/>
    <property type="match status" value="1"/>
</dbReference>
<dbReference type="OrthoDB" id="9777711at2"/>
<dbReference type="EMBL" id="PYIX02000001">
    <property type="protein sequence ID" value="RFC85505.1"/>
    <property type="molecule type" value="Genomic_DNA"/>
</dbReference>
<reference evidence="4 5" key="2">
    <citation type="submission" date="2018-08" db="EMBL/GenBank/DDBJ databases">
        <title>The draft genome of Acinetobacter sichuanensis strain WCHAc060041.</title>
        <authorList>
            <person name="Qin J."/>
            <person name="Feng Y."/>
            <person name="Zong Z."/>
        </authorList>
    </citation>
    <scope>NUCLEOTIDE SEQUENCE [LARGE SCALE GENOMIC DNA]</scope>
    <source>
        <strain evidence="4 5">WCHAc060041</strain>
    </source>
</reference>
<evidence type="ECO:0000313" key="3">
    <source>
        <dbReference type="EMBL" id="MFC2996585.1"/>
    </source>
</evidence>
<reference evidence="3" key="1">
    <citation type="journal article" date="2014" name="Int. J. Syst. Evol. Microbiol.">
        <title>Complete genome of a new Firmicutes species belonging to the dominant human colonic microbiota ('Ruminococcus bicirculans') reveals two chromosomes and a selective capacity to utilize plant glucans.</title>
        <authorList>
            <consortium name="NISC Comparative Sequencing Program"/>
            <person name="Wegmann U."/>
            <person name="Louis P."/>
            <person name="Goesmann A."/>
            <person name="Henrissat B."/>
            <person name="Duncan S.H."/>
            <person name="Flint H.J."/>
        </authorList>
    </citation>
    <scope>NUCLEOTIDE SEQUENCE</scope>
    <source>
        <strain evidence="3">KCTC 62575</strain>
    </source>
</reference>
<dbReference type="SUPFAM" id="SSF52096">
    <property type="entry name" value="ClpP/crotonase"/>
    <property type="match status" value="1"/>
</dbReference>
<reference evidence="6" key="3">
    <citation type="journal article" date="2019" name="Int. J. Syst. Evol. Microbiol.">
        <title>The Global Catalogue of Microorganisms (GCM) 10K type strain sequencing project: providing services to taxonomists for standard genome sequencing and annotation.</title>
        <authorList>
            <consortium name="The Broad Institute Genomics Platform"/>
            <consortium name="The Broad Institute Genome Sequencing Center for Infectious Disease"/>
            <person name="Wu L."/>
            <person name="Ma J."/>
        </authorList>
    </citation>
    <scope>NUCLEOTIDE SEQUENCE [LARGE SCALE GENOMIC DNA]</scope>
    <source>
        <strain evidence="6">KCTC 62575</strain>
    </source>
</reference>
<dbReference type="GO" id="GO:0006635">
    <property type="term" value="P:fatty acid beta-oxidation"/>
    <property type="evidence" value="ECO:0007669"/>
    <property type="project" value="TreeGrafter"/>
</dbReference>
<evidence type="ECO:0000313" key="5">
    <source>
        <dbReference type="Proteomes" id="UP000240957"/>
    </source>
</evidence>
<organism evidence="4 5">
    <name type="scientific">Acinetobacter sichuanensis</name>
    <dbReference type="NCBI Taxonomy" id="2136183"/>
    <lineage>
        <taxon>Bacteria</taxon>
        <taxon>Pseudomonadati</taxon>
        <taxon>Pseudomonadota</taxon>
        <taxon>Gammaproteobacteria</taxon>
        <taxon>Moraxellales</taxon>
        <taxon>Moraxellaceae</taxon>
        <taxon>Acinetobacter</taxon>
    </lineage>
</organism>
<protein>
    <submittedName>
        <fullName evidence="3 4">Enoyl-CoA hydratase</fullName>
    </submittedName>
</protein>
<dbReference type="InterPro" id="IPR029045">
    <property type="entry name" value="ClpP/crotonase-like_dom_sf"/>
</dbReference>
<dbReference type="CDD" id="cd06558">
    <property type="entry name" value="crotonase-like"/>
    <property type="match status" value="1"/>
</dbReference>
<dbReference type="EMBL" id="JBHRSF010000071">
    <property type="protein sequence ID" value="MFC2996585.1"/>
    <property type="molecule type" value="Genomic_DNA"/>
</dbReference>
<dbReference type="InterPro" id="IPR014748">
    <property type="entry name" value="Enoyl-CoA_hydra_C"/>
</dbReference>
<proteinExistence type="inferred from homology"/>
<name>A0A371YVK4_9GAMM</name>
<dbReference type="RefSeq" id="WP_107006550.1">
    <property type="nucleotide sequence ID" value="NZ_JBHRSF010000071.1"/>
</dbReference>
<dbReference type="Proteomes" id="UP001595455">
    <property type="component" value="Unassembled WGS sequence"/>
</dbReference>
<keyword evidence="6" id="KW-1185">Reference proteome</keyword>
<dbReference type="Gene3D" id="1.10.12.10">
    <property type="entry name" value="Lyase 2-enoyl-coa Hydratase, Chain A, domain 2"/>
    <property type="match status" value="1"/>
</dbReference>
<dbReference type="InterPro" id="IPR001753">
    <property type="entry name" value="Enoyl-CoA_hydra/iso"/>
</dbReference>
<evidence type="ECO:0000256" key="2">
    <source>
        <dbReference type="ARBA" id="ARBA00023239"/>
    </source>
</evidence>
<dbReference type="GO" id="GO:0016829">
    <property type="term" value="F:lyase activity"/>
    <property type="evidence" value="ECO:0007669"/>
    <property type="project" value="UniProtKB-KW"/>
</dbReference>
<dbReference type="Pfam" id="PF00378">
    <property type="entry name" value="ECH_1"/>
    <property type="match status" value="1"/>
</dbReference>
<dbReference type="AlphaFoldDB" id="A0A371YVK4"/>
<reference evidence="3" key="4">
    <citation type="submission" date="2024-09" db="EMBL/GenBank/DDBJ databases">
        <authorList>
            <person name="Sun Q."/>
            <person name="Mori K."/>
        </authorList>
    </citation>
    <scope>NUCLEOTIDE SEQUENCE</scope>
    <source>
        <strain evidence="3">KCTC 62575</strain>
    </source>
</reference>
<gene>
    <name evidence="3" type="ORF">ACFODO_15205</name>
    <name evidence="4" type="ORF">C9E89_000865</name>
</gene>
<dbReference type="Gene3D" id="3.90.226.10">
    <property type="entry name" value="2-enoyl-CoA Hydratase, Chain A, domain 1"/>
    <property type="match status" value="1"/>
</dbReference>
<evidence type="ECO:0000256" key="1">
    <source>
        <dbReference type="ARBA" id="ARBA00005254"/>
    </source>
</evidence>